<evidence type="ECO:0000313" key="11">
    <source>
        <dbReference type="Proteomes" id="UP000218831"/>
    </source>
</evidence>
<feature type="transmembrane region" description="Helical" evidence="7">
    <location>
        <begin position="20"/>
        <end position="46"/>
    </location>
</feature>
<dbReference type="InterPro" id="IPR025857">
    <property type="entry name" value="MacB_PCD"/>
</dbReference>
<evidence type="ECO:0000259" key="9">
    <source>
        <dbReference type="Pfam" id="PF12704"/>
    </source>
</evidence>
<keyword evidence="5 7" id="KW-1133">Transmembrane helix</keyword>
<dbReference type="Pfam" id="PF02687">
    <property type="entry name" value="FtsX"/>
    <property type="match status" value="1"/>
</dbReference>
<keyword evidence="4 7" id="KW-0812">Transmembrane</keyword>
<evidence type="ECO:0000256" key="1">
    <source>
        <dbReference type="ARBA" id="ARBA00004651"/>
    </source>
</evidence>
<feature type="domain" description="MacB-like periplasmic core" evidence="9">
    <location>
        <begin position="25"/>
        <end position="246"/>
    </location>
</feature>
<sequence length="408" mass="45396">MKTTGFIARRYLFSRKHISLISTLTIISIIGVTIGTALLIVVLSVFNGFFDVIQGLLLQNDPDLRIESTASNSFLFTGDMEKKLSDIPEVQAMASYAEGKALLAFKHSDDKVVQVQGIDPDEYFEVNDFNENLNEGMLDLSVRNQRPGMLINRQLMNELNLSIDDEVVLLSAAGMRKSLTQFSLPRSFRFQVRGSYSQVQITEGAGVFIDKEAAQRLFEMRNAVSGIDLRITNTDEAESVKEKIQASLGSEFEISTWYDLQKPLYDVMYLEKWSSYIILMIIVLVAVLNIIGSLTMIVIQKNRDIGILLTMGFTPSDIKNIFVRQGFYIGIIGCVIGGGIGLLLSWMQQQYGLIKLSSAFIIDAYPVSISYLDVSIVLAGSLALCLLASWYPAKRAAQVDPADAIRFD</sequence>
<comment type="caution">
    <text evidence="10">The sequence shown here is derived from an EMBL/GenBank/DDBJ whole genome shotgun (WGS) entry which is preliminary data.</text>
</comment>
<evidence type="ECO:0000256" key="7">
    <source>
        <dbReference type="SAM" id="Phobius"/>
    </source>
</evidence>
<gene>
    <name evidence="10" type="ORF">CK503_15235</name>
</gene>
<evidence type="ECO:0000256" key="4">
    <source>
        <dbReference type="ARBA" id="ARBA00022692"/>
    </source>
</evidence>
<dbReference type="EMBL" id="NSKE01000014">
    <property type="protein sequence ID" value="PAU92715.1"/>
    <property type="molecule type" value="Genomic_DNA"/>
</dbReference>
<feature type="transmembrane region" description="Helical" evidence="7">
    <location>
        <begin position="327"/>
        <end position="348"/>
    </location>
</feature>
<organism evidence="10 11">
    <name type="scientific">Fodinibius salipaludis</name>
    <dbReference type="NCBI Taxonomy" id="2032627"/>
    <lineage>
        <taxon>Bacteria</taxon>
        <taxon>Pseudomonadati</taxon>
        <taxon>Balneolota</taxon>
        <taxon>Balneolia</taxon>
        <taxon>Balneolales</taxon>
        <taxon>Balneolaceae</taxon>
        <taxon>Fodinibius</taxon>
    </lineage>
</organism>
<keyword evidence="6 7" id="KW-0472">Membrane</keyword>
<dbReference type="InterPro" id="IPR051447">
    <property type="entry name" value="Lipoprotein-release_system"/>
</dbReference>
<dbReference type="GO" id="GO:0044874">
    <property type="term" value="P:lipoprotein localization to outer membrane"/>
    <property type="evidence" value="ECO:0007669"/>
    <property type="project" value="TreeGrafter"/>
</dbReference>
<evidence type="ECO:0000259" key="8">
    <source>
        <dbReference type="Pfam" id="PF02687"/>
    </source>
</evidence>
<dbReference type="GO" id="GO:0098797">
    <property type="term" value="C:plasma membrane protein complex"/>
    <property type="evidence" value="ECO:0007669"/>
    <property type="project" value="TreeGrafter"/>
</dbReference>
<dbReference type="InterPro" id="IPR003838">
    <property type="entry name" value="ABC3_permease_C"/>
</dbReference>
<evidence type="ECO:0000256" key="3">
    <source>
        <dbReference type="ARBA" id="ARBA00022475"/>
    </source>
</evidence>
<evidence type="ECO:0000256" key="2">
    <source>
        <dbReference type="ARBA" id="ARBA00005236"/>
    </source>
</evidence>
<comment type="similarity">
    <text evidence="2">Belongs to the ABC-4 integral membrane protein family. LolC/E subfamily.</text>
</comment>
<feature type="transmembrane region" description="Helical" evidence="7">
    <location>
        <begin position="368"/>
        <end position="391"/>
    </location>
</feature>
<dbReference type="OrthoDB" id="1522724at2"/>
<dbReference type="RefSeq" id="WP_095607695.1">
    <property type="nucleotide sequence ID" value="NZ_NSKE01000014.1"/>
</dbReference>
<dbReference type="PANTHER" id="PTHR30489:SF0">
    <property type="entry name" value="LIPOPROTEIN-RELEASING SYSTEM TRANSMEMBRANE PROTEIN LOLE"/>
    <property type="match status" value="1"/>
</dbReference>
<dbReference type="PANTHER" id="PTHR30489">
    <property type="entry name" value="LIPOPROTEIN-RELEASING SYSTEM TRANSMEMBRANE PROTEIN LOLE"/>
    <property type="match status" value="1"/>
</dbReference>
<feature type="transmembrane region" description="Helical" evidence="7">
    <location>
        <begin position="273"/>
        <end position="299"/>
    </location>
</feature>
<protein>
    <recommendedName>
        <fullName evidence="12">ABC transporter permease</fullName>
    </recommendedName>
</protein>
<comment type="subcellular location">
    <subcellularLocation>
        <location evidence="1">Cell membrane</location>
        <topology evidence="1">Multi-pass membrane protein</topology>
    </subcellularLocation>
</comment>
<feature type="domain" description="ABC3 transporter permease C-terminal" evidence="8">
    <location>
        <begin position="277"/>
        <end position="400"/>
    </location>
</feature>
<proteinExistence type="inferred from homology"/>
<evidence type="ECO:0000256" key="6">
    <source>
        <dbReference type="ARBA" id="ARBA00023136"/>
    </source>
</evidence>
<keyword evidence="11" id="KW-1185">Reference proteome</keyword>
<evidence type="ECO:0000313" key="10">
    <source>
        <dbReference type="EMBL" id="PAU92715.1"/>
    </source>
</evidence>
<accession>A0A2A2G787</accession>
<evidence type="ECO:0000256" key="5">
    <source>
        <dbReference type="ARBA" id="ARBA00022989"/>
    </source>
</evidence>
<keyword evidence="3" id="KW-1003">Cell membrane</keyword>
<reference evidence="10 11" key="1">
    <citation type="submission" date="2017-08" db="EMBL/GenBank/DDBJ databases">
        <title>Aliifodinibius alkalisoli sp. nov., isolated from saline alkaline soil.</title>
        <authorList>
            <person name="Liu D."/>
            <person name="Zhang G."/>
        </authorList>
    </citation>
    <scope>NUCLEOTIDE SEQUENCE [LARGE SCALE GENOMIC DNA]</scope>
    <source>
        <strain evidence="10 11">WN023</strain>
    </source>
</reference>
<evidence type="ECO:0008006" key="12">
    <source>
        <dbReference type="Google" id="ProtNLM"/>
    </source>
</evidence>
<dbReference type="Pfam" id="PF12704">
    <property type="entry name" value="MacB_PCD"/>
    <property type="match status" value="1"/>
</dbReference>
<dbReference type="AlphaFoldDB" id="A0A2A2G787"/>
<dbReference type="Proteomes" id="UP000218831">
    <property type="component" value="Unassembled WGS sequence"/>
</dbReference>
<name>A0A2A2G787_9BACT</name>